<accession>A0A1H8CRD8</accession>
<dbReference type="EMBL" id="FOBO01000010">
    <property type="protein sequence ID" value="SEM97595.1"/>
    <property type="molecule type" value="Genomic_DNA"/>
</dbReference>
<dbReference type="Gene3D" id="6.10.280.50">
    <property type="match status" value="1"/>
</dbReference>
<protein>
    <recommendedName>
        <fullName evidence="3">DUF465 domain-containing protein</fullName>
    </recommendedName>
</protein>
<dbReference type="RefSeq" id="WP_217644463.1">
    <property type="nucleotide sequence ID" value="NZ_FOBO01000010.1"/>
</dbReference>
<evidence type="ECO:0008006" key="3">
    <source>
        <dbReference type="Google" id="ProtNLM"/>
    </source>
</evidence>
<gene>
    <name evidence="1" type="ORF">SAMN04488077_11089</name>
</gene>
<dbReference type="AlphaFoldDB" id="A0A1H8CRD8"/>
<evidence type="ECO:0000313" key="1">
    <source>
        <dbReference type="EMBL" id="SEM97595.1"/>
    </source>
</evidence>
<reference evidence="1 2" key="1">
    <citation type="submission" date="2016-10" db="EMBL/GenBank/DDBJ databases">
        <authorList>
            <person name="de Groot N.N."/>
        </authorList>
    </citation>
    <scope>NUCLEOTIDE SEQUENCE [LARGE SCALE GENOMIC DNA]</scope>
    <source>
        <strain evidence="1 2">DSM 11457</strain>
    </source>
</reference>
<organism evidence="1 2">
    <name type="scientific">Roseovarius tolerans</name>
    <dbReference type="NCBI Taxonomy" id="74031"/>
    <lineage>
        <taxon>Bacteria</taxon>
        <taxon>Pseudomonadati</taxon>
        <taxon>Pseudomonadota</taxon>
        <taxon>Alphaproteobacteria</taxon>
        <taxon>Rhodobacterales</taxon>
        <taxon>Roseobacteraceae</taxon>
        <taxon>Roseovarius</taxon>
    </lineage>
</organism>
<dbReference type="InterPro" id="IPR007420">
    <property type="entry name" value="DUF465"/>
</dbReference>
<name>A0A1H8CRD8_9RHOB</name>
<dbReference type="InterPro" id="IPR038444">
    <property type="entry name" value="DUF465_sf"/>
</dbReference>
<evidence type="ECO:0000313" key="2">
    <source>
        <dbReference type="Proteomes" id="UP000182160"/>
    </source>
</evidence>
<sequence length="76" mass="8899">MMPHRRISHQSLISRIATLRRRHAKIDARIDDEQRRPMPDIARLKRLKQERLGLKDAIAITRTIADRHNPDSARTG</sequence>
<proteinExistence type="predicted"/>
<dbReference type="Pfam" id="PF04325">
    <property type="entry name" value="DUF465"/>
    <property type="match status" value="1"/>
</dbReference>
<dbReference type="Proteomes" id="UP000182160">
    <property type="component" value="Unassembled WGS sequence"/>
</dbReference>